<feature type="compositionally biased region" description="Low complexity" evidence="1">
    <location>
        <begin position="1"/>
        <end position="10"/>
    </location>
</feature>
<sequence>MDPAGLPGLARRPDPAPGPPVGVRVLPVPRQRRGRILRNTDPDGWAQAIAIDEALRLDGSACHRGFRQPLNLHRSCRPLIGIDFDALAPEPLDPMVGECHGMCGV</sequence>
<dbReference type="AlphaFoldDB" id="A0A225D5J9"/>
<reference evidence="3" key="1">
    <citation type="submission" date="2017-06" db="EMBL/GenBank/DDBJ databases">
        <title>Genome analysis of Fimbriiglobus ruber SP5, the first member of the order Planctomycetales with confirmed chitinolytic capability.</title>
        <authorList>
            <person name="Ravin N.V."/>
            <person name="Rakitin A.L."/>
            <person name="Ivanova A.A."/>
            <person name="Beletsky A.V."/>
            <person name="Kulichevskaya I.S."/>
            <person name="Mardanov A.V."/>
            <person name="Dedysh S.N."/>
        </authorList>
    </citation>
    <scope>NUCLEOTIDE SEQUENCE [LARGE SCALE GENOMIC DNA]</scope>
    <source>
        <strain evidence="3">SP5</strain>
    </source>
</reference>
<gene>
    <name evidence="2" type="ORF">FRUB_09746</name>
</gene>
<keyword evidence="3" id="KW-1185">Reference proteome</keyword>
<accession>A0A225D5J9</accession>
<comment type="caution">
    <text evidence="2">The sequence shown here is derived from an EMBL/GenBank/DDBJ whole genome shotgun (WGS) entry which is preliminary data.</text>
</comment>
<name>A0A225D5J9_9BACT</name>
<dbReference type="Proteomes" id="UP000214646">
    <property type="component" value="Unassembled WGS sequence"/>
</dbReference>
<evidence type="ECO:0000256" key="1">
    <source>
        <dbReference type="SAM" id="MobiDB-lite"/>
    </source>
</evidence>
<protein>
    <submittedName>
        <fullName evidence="2">Uncharacterized protein</fullName>
    </submittedName>
</protein>
<proteinExistence type="predicted"/>
<dbReference type="EMBL" id="NIDE01000019">
    <property type="protein sequence ID" value="OWK34904.1"/>
    <property type="molecule type" value="Genomic_DNA"/>
</dbReference>
<organism evidence="2 3">
    <name type="scientific">Fimbriiglobus ruber</name>
    <dbReference type="NCBI Taxonomy" id="1908690"/>
    <lineage>
        <taxon>Bacteria</taxon>
        <taxon>Pseudomonadati</taxon>
        <taxon>Planctomycetota</taxon>
        <taxon>Planctomycetia</taxon>
        <taxon>Gemmatales</taxon>
        <taxon>Gemmataceae</taxon>
        <taxon>Fimbriiglobus</taxon>
    </lineage>
</organism>
<evidence type="ECO:0000313" key="2">
    <source>
        <dbReference type="EMBL" id="OWK34904.1"/>
    </source>
</evidence>
<evidence type="ECO:0000313" key="3">
    <source>
        <dbReference type="Proteomes" id="UP000214646"/>
    </source>
</evidence>
<feature type="region of interest" description="Disordered" evidence="1">
    <location>
        <begin position="1"/>
        <end position="25"/>
    </location>
</feature>